<keyword evidence="5" id="KW-0677">Repeat</keyword>
<keyword evidence="6" id="KW-0833">Ubl conjugation pathway</keyword>
<evidence type="ECO:0000259" key="8">
    <source>
        <dbReference type="Pfam" id="PF25368"/>
    </source>
</evidence>
<evidence type="ECO:0000256" key="6">
    <source>
        <dbReference type="ARBA" id="ARBA00022786"/>
    </source>
</evidence>
<dbReference type="Gene3D" id="1.20.930.20">
    <property type="entry name" value="Adaptor protein Cbl, N-terminal domain"/>
    <property type="match status" value="1"/>
</dbReference>
<evidence type="ECO:0000313" key="10">
    <source>
        <dbReference type="Proteomes" id="UP000265515"/>
    </source>
</evidence>
<dbReference type="Gramene" id="GBG86662">
    <property type="protein sequence ID" value="GBG86662"/>
    <property type="gene ID" value="CBR_g41724"/>
</dbReference>
<comment type="pathway">
    <text evidence="2">Protein modification; protein ubiquitination.</text>
</comment>
<keyword evidence="7" id="KW-0175">Coiled coil</keyword>
<keyword evidence="10" id="KW-1185">Reference proteome</keyword>
<comment type="catalytic activity">
    <reaction evidence="1">
        <text>S-ubiquitinyl-[E2 ubiquitin-conjugating enzyme]-L-cysteine + [acceptor protein]-L-lysine = [E2 ubiquitin-conjugating enzyme]-L-cysteine + N(6)-ubiquitinyl-[acceptor protein]-L-lysine.</text>
        <dbReference type="EC" id="2.3.2.27"/>
    </reaction>
</comment>
<evidence type="ECO:0000256" key="2">
    <source>
        <dbReference type="ARBA" id="ARBA00004906"/>
    </source>
</evidence>
<feature type="coiled-coil region" evidence="7">
    <location>
        <begin position="188"/>
        <end position="222"/>
    </location>
</feature>
<dbReference type="InterPro" id="IPR036537">
    <property type="entry name" value="Adaptor_Cbl_N_dom_sf"/>
</dbReference>
<dbReference type="STRING" id="69332.A0A388LWS0"/>
<dbReference type="InterPro" id="IPR057623">
    <property type="entry name" value="PUB12-19-like_N"/>
</dbReference>
<evidence type="ECO:0000256" key="3">
    <source>
        <dbReference type="ARBA" id="ARBA00012483"/>
    </source>
</evidence>
<dbReference type="EMBL" id="BFEA01000573">
    <property type="protein sequence ID" value="GBG86662.1"/>
    <property type="molecule type" value="Genomic_DNA"/>
</dbReference>
<dbReference type="FunFam" id="1.20.930.20:FF:000002">
    <property type="entry name" value="RING-type E3 ubiquitin transferase"/>
    <property type="match status" value="1"/>
</dbReference>
<feature type="domain" description="PUB 12/19-like N-terminal" evidence="8">
    <location>
        <begin position="33"/>
        <end position="141"/>
    </location>
</feature>
<dbReference type="GO" id="GO:0007166">
    <property type="term" value="P:cell surface receptor signaling pathway"/>
    <property type="evidence" value="ECO:0007669"/>
    <property type="project" value="InterPro"/>
</dbReference>
<accession>A0A388LWS0</accession>
<sequence>MLGVMEATVGMLGSLANLVELLITMSRKSKTHKNNCQALVKRIKVLSPLLEEIRLSGQPLSNQALACMEDLMEALQKAKALLEHCNKSSRLYLAFKGHYVVMKFQDVSLELDRCIQRIPLVLLRLSEHIRLQIYEVSKMLRQTKYTVDNMDEQISAEIASLLREQRKGLHINNALMNQIAVQLGITSTSSIQDEAQALELAREEARKDKDKLEEQYINQIISLLFDIKPTENCASPSLSEKTPNQADFGEAPFRYSPIGSDGMTVPDTPSSPADQFILQEQPSLRRKTLWSRLQIANKSTKKGKNKCPH</sequence>
<dbReference type="Proteomes" id="UP000265515">
    <property type="component" value="Unassembled WGS sequence"/>
</dbReference>
<evidence type="ECO:0000256" key="4">
    <source>
        <dbReference type="ARBA" id="ARBA00022679"/>
    </source>
</evidence>
<dbReference type="Pfam" id="PF25368">
    <property type="entry name" value="PUB10_N"/>
    <property type="match status" value="1"/>
</dbReference>
<name>A0A388LWS0_CHABU</name>
<dbReference type="OMA" id="WENEHEE"/>
<dbReference type="InterPro" id="IPR059179">
    <property type="entry name" value="MLKL-like_MCAfunc"/>
</dbReference>
<organism evidence="9 10">
    <name type="scientific">Chara braunii</name>
    <name type="common">Braun's stonewort</name>
    <dbReference type="NCBI Taxonomy" id="69332"/>
    <lineage>
        <taxon>Eukaryota</taxon>
        <taxon>Viridiplantae</taxon>
        <taxon>Streptophyta</taxon>
        <taxon>Charophyceae</taxon>
        <taxon>Charales</taxon>
        <taxon>Characeae</taxon>
        <taxon>Chara</taxon>
    </lineage>
</organism>
<comment type="caution">
    <text evidence="9">The sequence shown here is derived from an EMBL/GenBank/DDBJ whole genome shotgun (WGS) entry which is preliminary data.</text>
</comment>
<dbReference type="OrthoDB" id="1713961at2759"/>
<dbReference type="PANTHER" id="PTHR46604:SF3">
    <property type="entry name" value="PROTEIN MID1-COMPLEMENTING ACTIVITY 1"/>
    <property type="match status" value="1"/>
</dbReference>
<dbReference type="AlphaFoldDB" id="A0A388LWS0"/>
<evidence type="ECO:0000256" key="1">
    <source>
        <dbReference type="ARBA" id="ARBA00000900"/>
    </source>
</evidence>
<keyword evidence="4" id="KW-0808">Transferase</keyword>
<dbReference type="PANTHER" id="PTHR46604">
    <property type="entry name" value="PROTEIN MID1-COMPLEMENTING ACTIVITY 1"/>
    <property type="match status" value="1"/>
</dbReference>
<gene>
    <name evidence="9" type="ORF">CBR_g41724</name>
</gene>
<dbReference type="GO" id="GO:0061630">
    <property type="term" value="F:ubiquitin protein ligase activity"/>
    <property type="evidence" value="ECO:0007669"/>
    <property type="project" value="UniProtKB-EC"/>
</dbReference>
<reference evidence="9 10" key="1">
    <citation type="journal article" date="2018" name="Cell">
        <title>The Chara Genome: Secondary Complexity and Implications for Plant Terrestrialization.</title>
        <authorList>
            <person name="Nishiyama T."/>
            <person name="Sakayama H."/>
            <person name="Vries J.D."/>
            <person name="Buschmann H."/>
            <person name="Saint-Marcoux D."/>
            <person name="Ullrich K.K."/>
            <person name="Haas F.B."/>
            <person name="Vanderstraeten L."/>
            <person name="Becker D."/>
            <person name="Lang D."/>
            <person name="Vosolsobe S."/>
            <person name="Rombauts S."/>
            <person name="Wilhelmsson P.K.I."/>
            <person name="Janitza P."/>
            <person name="Kern R."/>
            <person name="Heyl A."/>
            <person name="Rumpler F."/>
            <person name="Villalobos L.I.A.C."/>
            <person name="Clay J.M."/>
            <person name="Skokan R."/>
            <person name="Toyoda A."/>
            <person name="Suzuki Y."/>
            <person name="Kagoshima H."/>
            <person name="Schijlen E."/>
            <person name="Tajeshwar N."/>
            <person name="Catarino B."/>
            <person name="Hetherington A.J."/>
            <person name="Saltykova A."/>
            <person name="Bonnot C."/>
            <person name="Breuninger H."/>
            <person name="Symeonidi A."/>
            <person name="Radhakrishnan G.V."/>
            <person name="Van Nieuwerburgh F."/>
            <person name="Deforce D."/>
            <person name="Chang C."/>
            <person name="Karol K.G."/>
            <person name="Hedrich R."/>
            <person name="Ulvskov P."/>
            <person name="Glockner G."/>
            <person name="Delwiche C.F."/>
            <person name="Petrasek J."/>
            <person name="Van de Peer Y."/>
            <person name="Friml J."/>
            <person name="Beilby M."/>
            <person name="Dolan L."/>
            <person name="Kohara Y."/>
            <person name="Sugano S."/>
            <person name="Fujiyama A."/>
            <person name="Delaux P.-M."/>
            <person name="Quint M."/>
            <person name="TheiBen G."/>
            <person name="Hagemann M."/>
            <person name="Harholt J."/>
            <person name="Dunand C."/>
            <person name="Zachgo S."/>
            <person name="Langdale J."/>
            <person name="Maumus F."/>
            <person name="Straeten D.V.D."/>
            <person name="Gould S.B."/>
            <person name="Rensing S.A."/>
        </authorList>
    </citation>
    <scope>NUCLEOTIDE SEQUENCE [LARGE SCALE GENOMIC DNA]</scope>
    <source>
        <strain evidence="9 10">S276</strain>
    </source>
</reference>
<protein>
    <recommendedName>
        <fullName evidence="3">RING-type E3 ubiquitin transferase</fullName>
        <ecNumber evidence="3">2.3.2.27</ecNumber>
    </recommendedName>
</protein>
<evidence type="ECO:0000313" key="9">
    <source>
        <dbReference type="EMBL" id="GBG86662.1"/>
    </source>
</evidence>
<evidence type="ECO:0000256" key="5">
    <source>
        <dbReference type="ARBA" id="ARBA00022737"/>
    </source>
</evidence>
<dbReference type="EC" id="2.3.2.27" evidence="3"/>
<evidence type="ECO:0000256" key="7">
    <source>
        <dbReference type="SAM" id="Coils"/>
    </source>
</evidence>
<dbReference type="CDD" id="cd21037">
    <property type="entry name" value="MLKL_NTD"/>
    <property type="match status" value="1"/>
</dbReference>
<proteinExistence type="predicted"/>